<keyword evidence="1" id="KW-0433">Leucine-rich repeat</keyword>
<keyword evidence="2" id="KW-0677">Repeat</keyword>
<dbReference type="InterPro" id="IPR001611">
    <property type="entry name" value="Leu-rich_rpt"/>
</dbReference>
<reference evidence="4" key="1">
    <citation type="submission" date="2025-08" db="UniProtKB">
        <authorList>
            <consortium name="RefSeq"/>
        </authorList>
    </citation>
    <scope>IDENTIFICATION</scope>
    <source>
        <tissue evidence="4">Gonad</tissue>
    </source>
</reference>
<protein>
    <submittedName>
        <fullName evidence="4">Toll-like receptor Tollo</fullName>
    </submittedName>
</protein>
<dbReference type="SUPFAM" id="SSF52058">
    <property type="entry name" value="L domain-like"/>
    <property type="match status" value="1"/>
</dbReference>
<accession>A0A6P5B0H6</accession>
<evidence type="ECO:0000256" key="1">
    <source>
        <dbReference type="ARBA" id="ARBA00022614"/>
    </source>
</evidence>
<dbReference type="Gene3D" id="3.80.10.10">
    <property type="entry name" value="Ribonuclease Inhibitor"/>
    <property type="match status" value="1"/>
</dbReference>
<dbReference type="GO" id="GO:0005886">
    <property type="term" value="C:plasma membrane"/>
    <property type="evidence" value="ECO:0007669"/>
    <property type="project" value="TreeGrafter"/>
</dbReference>
<dbReference type="Pfam" id="PF13855">
    <property type="entry name" value="LRR_8"/>
    <property type="match status" value="2"/>
</dbReference>
<name>A0A6P5B0H6_BRABE</name>
<dbReference type="InterPro" id="IPR032675">
    <property type="entry name" value="LRR_dom_sf"/>
</dbReference>
<proteinExistence type="predicted"/>
<dbReference type="OrthoDB" id="694479at2759"/>
<organism evidence="3 4">
    <name type="scientific">Branchiostoma belcheri</name>
    <name type="common">Amphioxus</name>
    <dbReference type="NCBI Taxonomy" id="7741"/>
    <lineage>
        <taxon>Eukaryota</taxon>
        <taxon>Metazoa</taxon>
        <taxon>Chordata</taxon>
        <taxon>Cephalochordata</taxon>
        <taxon>Leptocardii</taxon>
        <taxon>Amphioxiformes</taxon>
        <taxon>Branchiostomatidae</taxon>
        <taxon>Branchiostoma</taxon>
    </lineage>
</organism>
<dbReference type="InterPro" id="IPR003591">
    <property type="entry name" value="Leu-rich_rpt_typical-subtyp"/>
</dbReference>
<sequence length="303" mass="34756">MYVAVRGFSFGLLSVQKLRLPQQSTAHSLALAECGITDIEDFALAAFTELTSLNLDFNNLTRLNQKWFNALKFPNLFKSLSLSHNNISSIDSNCFQKLTTLNVLLLDYNSLQSIGSSWFYNLESLGHLSLKSNLIQSIHPGAFGSLSQLIHLDLSSNALNHLPSETVKRLHKLESLKVSGNKLLSVGDSFLLGMNWSIHRRAYRYSDHRIAVTVNEQLQYSEIPDEYYYKYENMDTSPPETVRTYWQIPDDYYNYYNTRPAFLHQYWEIGDDYYNYENTAGRPLSFPLALQVHLSSGHDDEVQ</sequence>
<dbReference type="GeneID" id="109488285"/>
<dbReference type="AlphaFoldDB" id="A0A6P5B0H6"/>
<dbReference type="SMART" id="SM00369">
    <property type="entry name" value="LRR_TYP"/>
    <property type="match status" value="6"/>
</dbReference>
<dbReference type="KEGG" id="bbel:109488285"/>
<dbReference type="PANTHER" id="PTHR24369:SF211">
    <property type="entry name" value="LEUCINE-RICH REPEAT-CONTAINING PROTEIN 15-LIKE"/>
    <property type="match status" value="1"/>
</dbReference>
<dbReference type="Proteomes" id="UP000515135">
    <property type="component" value="Unplaced"/>
</dbReference>
<evidence type="ECO:0000313" key="3">
    <source>
        <dbReference type="Proteomes" id="UP000515135"/>
    </source>
</evidence>
<gene>
    <name evidence="4" type="primary">LOC109488285</name>
</gene>
<dbReference type="PROSITE" id="PS51450">
    <property type="entry name" value="LRR"/>
    <property type="match status" value="1"/>
</dbReference>
<dbReference type="PANTHER" id="PTHR24369">
    <property type="entry name" value="ANTIGEN BSP, PUTATIVE-RELATED"/>
    <property type="match status" value="1"/>
</dbReference>
<evidence type="ECO:0000256" key="2">
    <source>
        <dbReference type="ARBA" id="ARBA00022737"/>
    </source>
</evidence>
<dbReference type="InterPro" id="IPR050541">
    <property type="entry name" value="LRR_TM_domain-containing"/>
</dbReference>
<dbReference type="RefSeq" id="XP_019648036.1">
    <property type="nucleotide sequence ID" value="XM_019792477.1"/>
</dbReference>
<keyword evidence="3" id="KW-1185">Reference proteome</keyword>
<evidence type="ECO:0000313" key="4">
    <source>
        <dbReference type="RefSeq" id="XP_019648036.1"/>
    </source>
</evidence>